<accession>A0AAD9F488</accession>
<evidence type="ECO:0000256" key="1">
    <source>
        <dbReference type="SAM" id="MobiDB-lite"/>
    </source>
</evidence>
<protein>
    <submittedName>
        <fullName evidence="2">Acetyl-CoA decarbonylase/synthase complex subunit alpha 1</fullName>
    </submittedName>
</protein>
<name>A0AAD9F488_DISEL</name>
<gene>
    <name evidence="2" type="ORF">KUDE01_029267</name>
</gene>
<dbReference type="Proteomes" id="UP001228049">
    <property type="component" value="Unassembled WGS sequence"/>
</dbReference>
<feature type="compositionally biased region" description="Polar residues" evidence="1">
    <location>
        <begin position="93"/>
        <end position="115"/>
    </location>
</feature>
<keyword evidence="3" id="KW-1185">Reference proteome</keyword>
<dbReference type="EMBL" id="JASDAP010000018">
    <property type="protein sequence ID" value="KAK1888484.1"/>
    <property type="molecule type" value="Genomic_DNA"/>
</dbReference>
<sequence length="115" mass="12691">MSSSDSDAGFQASTLSYSGRKVEQVKPFSASASHLGEFGGLTPNVSDLTVYNEIAKKTPHTQTLSVQHAKLSTHREPTPGSEGEEQWGCRPQPQFSELRQRQQDSGFDSPFYQQK</sequence>
<feature type="region of interest" description="Disordered" evidence="1">
    <location>
        <begin position="59"/>
        <end position="115"/>
    </location>
</feature>
<reference evidence="2" key="1">
    <citation type="submission" date="2023-04" db="EMBL/GenBank/DDBJ databases">
        <title>Chromosome-level genome of Chaenocephalus aceratus.</title>
        <authorList>
            <person name="Park H."/>
        </authorList>
    </citation>
    <scope>NUCLEOTIDE SEQUENCE</scope>
    <source>
        <strain evidence="2">DE</strain>
        <tissue evidence="2">Muscle</tissue>
    </source>
</reference>
<comment type="caution">
    <text evidence="2">The sequence shown here is derived from an EMBL/GenBank/DDBJ whole genome shotgun (WGS) entry which is preliminary data.</text>
</comment>
<evidence type="ECO:0000313" key="2">
    <source>
        <dbReference type="EMBL" id="KAK1888484.1"/>
    </source>
</evidence>
<organism evidence="2 3">
    <name type="scientific">Dissostichus eleginoides</name>
    <name type="common">Patagonian toothfish</name>
    <name type="synonym">Dissostichus amissus</name>
    <dbReference type="NCBI Taxonomy" id="100907"/>
    <lineage>
        <taxon>Eukaryota</taxon>
        <taxon>Metazoa</taxon>
        <taxon>Chordata</taxon>
        <taxon>Craniata</taxon>
        <taxon>Vertebrata</taxon>
        <taxon>Euteleostomi</taxon>
        <taxon>Actinopterygii</taxon>
        <taxon>Neopterygii</taxon>
        <taxon>Teleostei</taxon>
        <taxon>Neoteleostei</taxon>
        <taxon>Acanthomorphata</taxon>
        <taxon>Eupercaria</taxon>
        <taxon>Perciformes</taxon>
        <taxon>Notothenioidei</taxon>
        <taxon>Nototheniidae</taxon>
        <taxon>Dissostichus</taxon>
    </lineage>
</organism>
<evidence type="ECO:0000313" key="3">
    <source>
        <dbReference type="Proteomes" id="UP001228049"/>
    </source>
</evidence>
<dbReference type="AlphaFoldDB" id="A0AAD9F488"/>
<proteinExistence type="predicted"/>